<reference evidence="8" key="2">
    <citation type="submission" date="2016-04" db="EMBL/GenBank/DDBJ databases">
        <authorList>
            <person name="Guldener U."/>
            <person name="Guldener U."/>
        </authorList>
    </citation>
    <scope>NUCLEOTIDE SEQUENCE [LARGE SCALE GENOMIC DNA]</scope>
    <source>
        <strain evidence="8">UB2112</strain>
    </source>
</reference>
<organism evidence="6 8">
    <name type="scientific">Ustilago bromivora</name>
    <dbReference type="NCBI Taxonomy" id="307758"/>
    <lineage>
        <taxon>Eukaryota</taxon>
        <taxon>Fungi</taxon>
        <taxon>Dikarya</taxon>
        <taxon>Basidiomycota</taxon>
        <taxon>Ustilaginomycotina</taxon>
        <taxon>Ustilaginomycetes</taxon>
        <taxon>Ustilaginales</taxon>
        <taxon>Ustilaginaceae</taxon>
        <taxon>Ustilago</taxon>
    </lineage>
</organism>
<feature type="domain" description="Clp ATPase C-terminal" evidence="5">
    <location>
        <begin position="763"/>
        <end position="865"/>
    </location>
</feature>
<dbReference type="Proteomes" id="UP000179920">
    <property type="component" value="Chromosome I"/>
</dbReference>
<name>A0A1K0H5J2_9BASI</name>
<keyword evidence="9" id="KW-1185">Reference proteome</keyword>
<dbReference type="GO" id="GO:0016887">
    <property type="term" value="F:ATP hydrolysis activity"/>
    <property type="evidence" value="ECO:0007669"/>
    <property type="project" value="InterPro"/>
</dbReference>
<accession>A0A1K0H5J2</accession>
<keyword evidence="1" id="KW-0547">Nucleotide-binding</keyword>
<dbReference type="SMART" id="SM01086">
    <property type="entry name" value="ClpB_D2-small"/>
    <property type="match status" value="1"/>
</dbReference>
<proteinExistence type="predicted"/>
<feature type="region of interest" description="Disordered" evidence="3">
    <location>
        <begin position="704"/>
        <end position="730"/>
    </location>
</feature>
<keyword evidence="6" id="KW-0645">Protease</keyword>
<dbReference type="PANTHER" id="PTHR48102">
    <property type="entry name" value="ATP-DEPENDENT CLP PROTEASE ATP-BINDING SUBUNIT CLPX-LIKE, MITOCHONDRIAL-RELATED"/>
    <property type="match status" value="1"/>
</dbReference>
<dbReference type="GO" id="GO:0051603">
    <property type="term" value="P:proteolysis involved in protein catabolic process"/>
    <property type="evidence" value="ECO:0007669"/>
    <property type="project" value="TreeGrafter"/>
</dbReference>
<feature type="compositionally biased region" description="Polar residues" evidence="3">
    <location>
        <begin position="404"/>
        <end position="414"/>
    </location>
</feature>
<reference evidence="7" key="3">
    <citation type="submission" date="2018-08" db="EMBL/GenBank/DDBJ databases">
        <authorList>
            <person name="Guldener U."/>
        </authorList>
    </citation>
    <scope>NUCLEOTIDE SEQUENCE</scope>
    <source>
        <strain evidence="7">UB2</strain>
    </source>
</reference>
<feature type="region of interest" description="Disordered" evidence="3">
    <location>
        <begin position="402"/>
        <end position="461"/>
    </location>
</feature>
<dbReference type="EMBL" id="ULHB01000011">
    <property type="protein sequence ID" value="SYW75828.1"/>
    <property type="molecule type" value="Genomic_DNA"/>
</dbReference>
<dbReference type="GO" id="GO:0005524">
    <property type="term" value="F:ATP binding"/>
    <property type="evidence" value="ECO:0007669"/>
    <property type="project" value="UniProtKB-KW"/>
</dbReference>
<dbReference type="InterPro" id="IPR050052">
    <property type="entry name" value="ATP-dep_Clp_protease_ClpX"/>
</dbReference>
<feature type="region of interest" description="Disordered" evidence="3">
    <location>
        <begin position="883"/>
        <end position="921"/>
    </location>
</feature>
<evidence type="ECO:0000256" key="1">
    <source>
        <dbReference type="ARBA" id="ARBA00022741"/>
    </source>
</evidence>
<dbReference type="EMBL" id="LT558117">
    <property type="protein sequence ID" value="SAM64716.1"/>
    <property type="molecule type" value="Genomic_DNA"/>
</dbReference>
<feature type="region of interest" description="Disordered" evidence="3">
    <location>
        <begin position="276"/>
        <end position="296"/>
    </location>
</feature>
<dbReference type="InterPro" id="IPR019489">
    <property type="entry name" value="Clp_ATPase_C"/>
</dbReference>
<feature type="domain" description="AAA+ ATPase" evidence="4">
    <location>
        <begin position="471"/>
        <end position="951"/>
    </location>
</feature>
<dbReference type="Gene3D" id="3.40.50.300">
    <property type="entry name" value="P-loop containing nucleotide triphosphate hydrolases"/>
    <property type="match status" value="2"/>
</dbReference>
<dbReference type="Proteomes" id="UP000658997">
    <property type="component" value="Unassembled WGS sequence"/>
</dbReference>
<dbReference type="AlphaFoldDB" id="A0A1K0H5J2"/>
<sequence>MLPRIRNNSIIVGARSLHTNSARPTSRSITSSQAPALRSFSRFSSSNTFQLSPAGRHHFSRSPTIPHQLRHSTHSTQGSYHSPTSANQTLLSDVPAISPRSLVKHLDTYVVGQTKAKKVLAVGVWNHYLRVASNQRMKEEAELRLMEQEEAVQQEEQTSAPEKVQDKDPPLPEAHSRSIRLGKYEQRLEASTDESWKTHIKIQEERKAERVGDPHGEAARNLMFGRGEREWLVNAGGSSAIVEDEKAATRSDKDFVPKFGDDLGGKMGRVPVKTPAEEASLSLEQGKASSSEEIGGNVEEKSALAEAARRMHKTVLSDYTPKTADGGKERGMTANIGIFGDGQPLYFFSNTLRTMQGGVAGKVGRGEEEVEKKWESPQERAAYAAGLAEERMKRALKLARERLSSATNASTTPQASSGREGSASASAPTPEPTLSSPAAINTKPSPPTPSATTTNTTSFISTSPGTLPFFEKSNILLLGPSGSGKTLLLRTLAQVLDVPFVHVDATPLTMAGYVGEDVESIIQRLLVQAGWDINRAQRGIVCIDEIDKLRRTGGGGGGNVKDVGGEGVQQALLRVLEGTTIQVSDKNGAAAAATAAAQQGGGAEGAKVVKSQQEMQGYRLEDGAEVDGGEGGRLGPWYNHRKGARAVNGGGSGDNVALKSMSMISGGASGRQQTATFNVDTSSILFVLSGAFVGIEDVIRKRLTPTSGSASQPPSIPPDSAATKDESSQSDLLNRLEPVDLEQYGLIPEFIGRVPVSVVLNPLSFDDLIRVMTEPKNSLVDQYTSLFKLNGIDLHISPGAIEEVVHRAMGSIPSSPGKSGGGGARSLRRIMEEVLLDAFYESYGSSSVKYILVDQKGVREGGVKLFSRGQRFDFEAQVRSEAEAHAKKQAAKKGKGEKEKKKPEGKGKEEGGKKEEGQQKFSAARLKAARLKARAMVRARFRLRNRLSDPVIYI</sequence>
<evidence type="ECO:0000256" key="2">
    <source>
        <dbReference type="ARBA" id="ARBA00022840"/>
    </source>
</evidence>
<dbReference type="InterPro" id="IPR003593">
    <property type="entry name" value="AAA+_ATPase"/>
</dbReference>
<feature type="region of interest" description="Disordered" evidence="3">
    <location>
        <begin position="51"/>
        <end position="87"/>
    </location>
</feature>
<keyword evidence="2 6" id="KW-0067">ATP-binding</keyword>
<evidence type="ECO:0000259" key="4">
    <source>
        <dbReference type="SMART" id="SM00382"/>
    </source>
</evidence>
<dbReference type="InterPro" id="IPR003959">
    <property type="entry name" value="ATPase_AAA_core"/>
</dbReference>
<reference evidence="6" key="1">
    <citation type="submission" date="2016-04" db="EMBL/GenBank/DDBJ databases">
        <authorList>
            <person name="Evans L.H."/>
            <person name="Alamgir A."/>
            <person name="Owens N."/>
            <person name="Weber N.D."/>
            <person name="Virtaneva K."/>
            <person name="Barbian K."/>
            <person name="Babar A."/>
            <person name="Rosenke K."/>
        </authorList>
    </citation>
    <scope>NUCLEOTIDE SEQUENCE</scope>
    <source>
        <strain evidence="6">UB2112</strain>
    </source>
</reference>
<evidence type="ECO:0000313" key="8">
    <source>
        <dbReference type="Proteomes" id="UP000179920"/>
    </source>
</evidence>
<feature type="compositionally biased region" description="Polar residues" evidence="3">
    <location>
        <begin position="74"/>
        <end position="87"/>
    </location>
</feature>
<feature type="compositionally biased region" description="Low complexity" evidence="3">
    <location>
        <begin position="415"/>
        <end position="427"/>
    </location>
</feature>
<keyword evidence="6" id="KW-0378">Hydrolase</keyword>
<dbReference type="Pfam" id="PF07724">
    <property type="entry name" value="AAA_2"/>
    <property type="match status" value="1"/>
</dbReference>
<dbReference type="SMART" id="SM00382">
    <property type="entry name" value="AAA"/>
    <property type="match status" value="1"/>
</dbReference>
<gene>
    <name evidence="7" type="ORF">UBRO2_00983</name>
    <name evidence="6" type="ORF">UBRO_08327</name>
</gene>
<feature type="compositionally biased region" description="Polar residues" evidence="3">
    <location>
        <begin position="704"/>
        <end position="713"/>
    </location>
</feature>
<dbReference type="GO" id="GO:0008233">
    <property type="term" value="F:peptidase activity"/>
    <property type="evidence" value="ECO:0007669"/>
    <property type="project" value="UniProtKB-KW"/>
</dbReference>
<feature type="compositionally biased region" description="Low complexity" evidence="3">
    <location>
        <begin position="450"/>
        <end position="461"/>
    </location>
</feature>
<evidence type="ECO:0000256" key="3">
    <source>
        <dbReference type="SAM" id="MobiDB-lite"/>
    </source>
</evidence>
<dbReference type="PANTHER" id="PTHR48102:SF7">
    <property type="entry name" value="ATP-DEPENDENT CLP PROTEASE ATP-BINDING SUBUNIT CLPX-LIKE, MITOCHONDRIAL"/>
    <property type="match status" value="1"/>
</dbReference>
<feature type="region of interest" description="Disordered" evidence="3">
    <location>
        <begin position="146"/>
        <end position="178"/>
    </location>
</feature>
<dbReference type="FunFam" id="1.10.8.60:FF:000138">
    <property type="entry name" value="ATP-dependent Clp protease ATP-binding subunit ClpX"/>
    <property type="match status" value="1"/>
</dbReference>
<dbReference type="SUPFAM" id="SSF52540">
    <property type="entry name" value="P-loop containing nucleoside triphosphate hydrolases"/>
    <property type="match status" value="1"/>
</dbReference>
<protein>
    <submittedName>
        <fullName evidence="6">Related to atp-dependent clp protease, atp-binding subunit</fullName>
    </submittedName>
</protein>
<evidence type="ECO:0000313" key="9">
    <source>
        <dbReference type="Proteomes" id="UP000658997"/>
    </source>
</evidence>
<evidence type="ECO:0000313" key="7">
    <source>
        <dbReference type="EMBL" id="SYW75828.1"/>
    </source>
</evidence>
<dbReference type="InterPro" id="IPR027417">
    <property type="entry name" value="P-loop_NTPase"/>
</dbReference>
<dbReference type="OrthoDB" id="1721884at2759"/>
<feature type="compositionally biased region" description="Basic and acidic residues" evidence="3">
    <location>
        <begin position="163"/>
        <end position="178"/>
    </location>
</feature>
<feature type="compositionally biased region" description="Basic and acidic residues" evidence="3">
    <location>
        <begin position="894"/>
        <end position="918"/>
    </location>
</feature>
<evidence type="ECO:0000313" key="6">
    <source>
        <dbReference type="EMBL" id="SAM64716.1"/>
    </source>
</evidence>
<dbReference type="GO" id="GO:0005759">
    <property type="term" value="C:mitochondrial matrix"/>
    <property type="evidence" value="ECO:0007669"/>
    <property type="project" value="TreeGrafter"/>
</dbReference>
<dbReference type="Gene3D" id="1.10.8.60">
    <property type="match status" value="1"/>
</dbReference>
<evidence type="ECO:0000259" key="5">
    <source>
        <dbReference type="SMART" id="SM01086"/>
    </source>
</evidence>